<dbReference type="Proteomes" id="UP000184603">
    <property type="component" value="Unassembled WGS sequence"/>
</dbReference>
<gene>
    <name evidence="1" type="ORF">SAMN02745220_04351</name>
</gene>
<protein>
    <submittedName>
        <fullName evidence="1">Conjugal transfer pilus assembly protein TraW</fullName>
    </submittedName>
</protein>
<organism evidence="1 2">
    <name type="scientific">Desulfopila aestuarii DSM 18488</name>
    <dbReference type="NCBI Taxonomy" id="1121416"/>
    <lineage>
        <taxon>Bacteria</taxon>
        <taxon>Pseudomonadati</taxon>
        <taxon>Thermodesulfobacteriota</taxon>
        <taxon>Desulfobulbia</taxon>
        <taxon>Desulfobulbales</taxon>
        <taxon>Desulfocapsaceae</taxon>
        <taxon>Desulfopila</taxon>
    </lineage>
</organism>
<accession>A0A1M7YHD8</accession>
<evidence type="ECO:0000313" key="2">
    <source>
        <dbReference type="Proteomes" id="UP000184603"/>
    </source>
</evidence>
<proteinExistence type="predicted"/>
<name>A0A1M7YHD8_9BACT</name>
<dbReference type="EMBL" id="FRFE01000031">
    <property type="protein sequence ID" value="SHO52064.1"/>
    <property type="molecule type" value="Genomic_DNA"/>
</dbReference>
<evidence type="ECO:0000313" key="1">
    <source>
        <dbReference type="EMBL" id="SHO52064.1"/>
    </source>
</evidence>
<reference evidence="1 2" key="1">
    <citation type="submission" date="2016-12" db="EMBL/GenBank/DDBJ databases">
        <authorList>
            <person name="Song W.-J."/>
            <person name="Kurnit D.M."/>
        </authorList>
    </citation>
    <scope>NUCLEOTIDE SEQUENCE [LARGE SCALE GENOMIC DNA]</scope>
    <source>
        <strain evidence="1 2">DSM 18488</strain>
    </source>
</reference>
<sequence>MLMIPTWVAAMTDLGTVGDVYPVAEADVREELKLRVQDGWEQDGWEQKKDEYQKTVDTYQPVDLYQLPRAKQDRTFLVDMSYTLDRDLRDREGRVLYPRGYTFNPLDYMRLSIGLVVIDGSDPAQVKWFRESPYSEDHRVKLLISGGYAHELITALKRAVFYLGKDVAERLQLAAVPCVAIQRGGQMQVTEFLIGEGR</sequence>
<dbReference type="AlphaFoldDB" id="A0A1M7YHD8"/>
<dbReference type="STRING" id="1121416.SAMN02745220_04351"/>
<keyword evidence="2" id="KW-1185">Reference proteome</keyword>